<organism evidence="16 17">
    <name type="scientific">Burkholderia ubonensis</name>
    <dbReference type="NCBI Taxonomy" id="101571"/>
    <lineage>
        <taxon>Bacteria</taxon>
        <taxon>Pseudomonadati</taxon>
        <taxon>Pseudomonadota</taxon>
        <taxon>Betaproteobacteria</taxon>
        <taxon>Burkholderiales</taxon>
        <taxon>Burkholderiaceae</taxon>
        <taxon>Burkholderia</taxon>
        <taxon>Burkholderia cepacia complex</taxon>
    </lineage>
</organism>
<feature type="transmembrane region" description="Helical" evidence="14">
    <location>
        <begin position="282"/>
        <end position="302"/>
    </location>
</feature>
<dbReference type="InterPro" id="IPR003593">
    <property type="entry name" value="AAA+_ATPase"/>
</dbReference>
<evidence type="ECO:0000313" key="17">
    <source>
        <dbReference type="Proteomes" id="UP000056453"/>
    </source>
</evidence>
<proteinExistence type="inferred from homology"/>
<dbReference type="InterPro" id="IPR025857">
    <property type="entry name" value="MacB_PCD"/>
</dbReference>
<evidence type="ECO:0000256" key="6">
    <source>
        <dbReference type="ARBA" id="ARBA00022741"/>
    </source>
</evidence>
<dbReference type="Pfam" id="PF00005">
    <property type="entry name" value="ABC_tran"/>
    <property type="match status" value="1"/>
</dbReference>
<dbReference type="SMART" id="SM00382">
    <property type="entry name" value="AAA"/>
    <property type="match status" value="1"/>
</dbReference>
<keyword evidence="17" id="KW-1185">Reference proteome</keyword>
<sequence length="656" mass="68954">MSQPGSTRHGVGAPLISLSGVSKTYGAGPLAVGVLRDVDLDIEAGEFVAIMGPSGAGKSTLLYLLGCLDRPSSGSYRYRGCEIAQLDVETLARLRCETFGFVFQHYHLIGTASARENVELPGLYARLEPAERSRRATGLLRDLGLAGRDGHRPAQLSGGQRQRVSIARALMNGGQVILADEPTGALDSQSGAEVVATLERLSALGHTIVLVTHDPDVAAHAHRIVEMRDGAIVGDRCVQPRRAAHAPPSAGRAAAPAWTLRDLRQSASTALHSLRSNLFRSALTLLGIVIGVASVIAMMAVGDGAKRSVLERIESMGANLMIVRPGAPNQRGANVAETLTVDDAAAIAGNVRGVIAAVPEQYGNVTARRDNLDYQTTINGTTRAFAASRQWPVARGTFFDAADETHYATVAVLGETVARTLFADGRNPVGEYVLIDRVPFQVIGVMSKKGASPYGVDQDDIVLMPYTTAGMRLTGKRALSAITIAVDEPARIEDIEYAVLTLLYDRHKTVDFAVRNVAEIIATTRDAQNTLTMMLGSIAAISLLVGGIGVMNILLVTVTERTREIGVRVACGASGRHIRQQFLIEAVAVSVVGGGGGVALGLASVAVIGAFGVPVEYAIAPVWIAFACALATGVTSGLFPAWKAARLDPVVALGAE</sequence>
<dbReference type="Proteomes" id="UP000056453">
    <property type="component" value="Unassembled WGS sequence"/>
</dbReference>
<comment type="caution">
    <text evidence="16">The sequence shown here is derived from an EMBL/GenBank/DDBJ whole genome shotgun (WGS) entry which is preliminary data.</text>
</comment>
<keyword evidence="11" id="KW-0046">Antibiotic resistance</keyword>
<dbReference type="GO" id="GO:0098796">
    <property type="term" value="C:membrane protein complex"/>
    <property type="evidence" value="ECO:0007669"/>
    <property type="project" value="UniProtKB-ARBA"/>
</dbReference>
<evidence type="ECO:0000256" key="10">
    <source>
        <dbReference type="ARBA" id="ARBA00023136"/>
    </source>
</evidence>
<keyword evidence="7 16" id="KW-0067">ATP-binding</keyword>
<dbReference type="PROSITE" id="PS00211">
    <property type="entry name" value="ABC_TRANSPORTER_1"/>
    <property type="match status" value="1"/>
</dbReference>
<dbReference type="SUPFAM" id="SSF52540">
    <property type="entry name" value="P-loop containing nucleoside triphosphate hydrolases"/>
    <property type="match status" value="1"/>
</dbReference>
<dbReference type="InterPro" id="IPR003838">
    <property type="entry name" value="ABC3_permease_C"/>
</dbReference>
<keyword evidence="3" id="KW-1003">Cell membrane</keyword>
<dbReference type="GO" id="GO:0005886">
    <property type="term" value="C:plasma membrane"/>
    <property type="evidence" value="ECO:0007669"/>
    <property type="project" value="UniProtKB-SubCell"/>
</dbReference>
<dbReference type="PANTHER" id="PTHR30572:SF14">
    <property type="entry name" value="MACROLIDE EXPORT ATP-BINDING_PERMEASE PROTEIN MACB"/>
    <property type="match status" value="1"/>
</dbReference>
<evidence type="ECO:0000259" key="15">
    <source>
        <dbReference type="PROSITE" id="PS50893"/>
    </source>
</evidence>
<comment type="subcellular location">
    <subcellularLocation>
        <location evidence="1">Cell inner membrane</location>
        <topology evidence="1">Multi-pass membrane protein</topology>
    </subcellularLocation>
</comment>
<evidence type="ECO:0000256" key="2">
    <source>
        <dbReference type="ARBA" id="ARBA00022448"/>
    </source>
</evidence>
<reference evidence="16 17" key="1">
    <citation type="submission" date="2015-11" db="EMBL/GenBank/DDBJ databases">
        <title>Expanding the genomic diversity of Burkholderia species for the development of highly accurate diagnostics.</title>
        <authorList>
            <person name="Sahl J."/>
            <person name="Keim P."/>
            <person name="Wagner D."/>
        </authorList>
    </citation>
    <scope>NUCLEOTIDE SEQUENCE [LARGE SCALE GENOMIC DNA]</scope>
    <source>
        <strain evidence="16 17">MSMB1808WGS</strain>
    </source>
</reference>
<evidence type="ECO:0000256" key="11">
    <source>
        <dbReference type="ARBA" id="ARBA00023251"/>
    </source>
</evidence>
<evidence type="ECO:0000256" key="8">
    <source>
        <dbReference type="ARBA" id="ARBA00022967"/>
    </source>
</evidence>
<feature type="transmembrane region" description="Helical" evidence="14">
    <location>
        <begin position="617"/>
        <end position="639"/>
    </location>
</feature>
<keyword evidence="4" id="KW-0997">Cell inner membrane</keyword>
<dbReference type="InterPro" id="IPR003439">
    <property type="entry name" value="ABC_transporter-like_ATP-bd"/>
</dbReference>
<gene>
    <name evidence="16" type="ORF">WJ96_13160</name>
</gene>
<evidence type="ECO:0000256" key="12">
    <source>
        <dbReference type="ARBA" id="ARBA00038388"/>
    </source>
</evidence>
<dbReference type="GO" id="GO:0046677">
    <property type="term" value="P:response to antibiotic"/>
    <property type="evidence" value="ECO:0007669"/>
    <property type="project" value="UniProtKB-KW"/>
</dbReference>
<comment type="similarity">
    <text evidence="12">Belongs to the ABC transporter superfamily. Macrolide exporter (TC 3.A.1.122) family.</text>
</comment>
<dbReference type="PANTHER" id="PTHR30572">
    <property type="entry name" value="MEMBRANE COMPONENT OF TRANSPORTER-RELATED"/>
    <property type="match status" value="1"/>
</dbReference>
<dbReference type="Pfam" id="PF12704">
    <property type="entry name" value="MacB_PCD"/>
    <property type="match status" value="1"/>
</dbReference>
<feature type="transmembrane region" description="Helical" evidence="14">
    <location>
        <begin position="533"/>
        <end position="558"/>
    </location>
</feature>
<evidence type="ECO:0000256" key="9">
    <source>
        <dbReference type="ARBA" id="ARBA00022989"/>
    </source>
</evidence>
<dbReference type="InterPro" id="IPR050250">
    <property type="entry name" value="Macrolide_Exporter_MacB"/>
</dbReference>
<feature type="transmembrane region" description="Helical" evidence="14">
    <location>
        <begin position="586"/>
        <end position="611"/>
    </location>
</feature>
<evidence type="ECO:0000256" key="1">
    <source>
        <dbReference type="ARBA" id="ARBA00004429"/>
    </source>
</evidence>
<dbReference type="GO" id="GO:0016887">
    <property type="term" value="F:ATP hydrolysis activity"/>
    <property type="evidence" value="ECO:0007669"/>
    <property type="project" value="InterPro"/>
</dbReference>
<accession>A0AAW3MSC7</accession>
<dbReference type="InterPro" id="IPR017911">
    <property type="entry name" value="MacB-like_ATP-bd"/>
</dbReference>
<dbReference type="GO" id="GO:0022857">
    <property type="term" value="F:transmembrane transporter activity"/>
    <property type="evidence" value="ECO:0007669"/>
    <property type="project" value="TreeGrafter"/>
</dbReference>
<keyword evidence="8" id="KW-1278">Translocase</keyword>
<evidence type="ECO:0000313" key="16">
    <source>
        <dbReference type="EMBL" id="KVP94100.1"/>
    </source>
</evidence>
<dbReference type="PROSITE" id="PS50893">
    <property type="entry name" value="ABC_TRANSPORTER_2"/>
    <property type="match status" value="1"/>
</dbReference>
<dbReference type="InterPro" id="IPR027417">
    <property type="entry name" value="P-loop_NTPase"/>
</dbReference>
<evidence type="ECO:0000256" key="3">
    <source>
        <dbReference type="ARBA" id="ARBA00022475"/>
    </source>
</evidence>
<evidence type="ECO:0000256" key="14">
    <source>
        <dbReference type="SAM" id="Phobius"/>
    </source>
</evidence>
<dbReference type="Gene3D" id="3.40.50.300">
    <property type="entry name" value="P-loop containing nucleotide triphosphate hydrolases"/>
    <property type="match status" value="1"/>
</dbReference>
<dbReference type="RefSeq" id="WP_059954595.1">
    <property type="nucleotide sequence ID" value="NZ_LPAK01000022.1"/>
</dbReference>
<name>A0AAW3MSC7_9BURK</name>
<keyword evidence="9 14" id="KW-1133">Transmembrane helix</keyword>
<evidence type="ECO:0000256" key="4">
    <source>
        <dbReference type="ARBA" id="ARBA00022519"/>
    </source>
</evidence>
<feature type="domain" description="ABC transporter" evidence="15">
    <location>
        <begin position="16"/>
        <end position="254"/>
    </location>
</feature>
<keyword evidence="10 14" id="KW-0472">Membrane</keyword>
<keyword evidence="5 14" id="KW-0812">Transmembrane</keyword>
<dbReference type="Pfam" id="PF02687">
    <property type="entry name" value="FtsX"/>
    <property type="match status" value="1"/>
</dbReference>
<dbReference type="GO" id="GO:0005524">
    <property type="term" value="F:ATP binding"/>
    <property type="evidence" value="ECO:0007669"/>
    <property type="project" value="UniProtKB-KW"/>
</dbReference>
<evidence type="ECO:0000256" key="5">
    <source>
        <dbReference type="ARBA" id="ARBA00022692"/>
    </source>
</evidence>
<evidence type="ECO:0000256" key="7">
    <source>
        <dbReference type="ARBA" id="ARBA00022840"/>
    </source>
</evidence>
<dbReference type="EMBL" id="LPBJ01000074">
    <property type="protein sequence ID" value="KVP94100.1"/>
    <property type="molecule type" value="Genomic_DNA"/>
</dbReference>
<dbReference type="CDD" id="cd03255">
    <property type="entry name" value="ABC_MJ0796_LolCDE_FtsE"/>
    <property type="match status" value="1"/>
</dbReference>
<protein>
    <recommendedName>
        <fullName evidence="13">Pyoverdine export ATP-binding/permease protein PvdT</fullName>
    </recommendedName>
</protein>
<evidence type="ECO:0000256" key="13">
    <source>
        <dbReference type="ARBA" id="ARBA00041199"/>
    </source>
</evidence>
<dbReference type="InterPro" id="IPR017871">
    <property type="entry name" value="ABC_transporter-like_CS"/>
</dbReference>
<dbReference type="AlphaFoldDB" id="A0AAW3MSC7"/>
<keyword evidence="6" id="KW-0547">Nucleotide-binding</keyword>
<dbReference type="FunFam" id="3.40.50.300:FF:000032">
    <property type="entry name" value="Export ABC transporter ATP-binding protein"/>
    <property type="match status" value="1"/>
</dbReference>
<keyword evidence="2" id="KW-0813">Transport</keyword>